<comment type="caution">
    <text evidence="2">The sequence shown here is derived from an EMBL/GenBank/DDBJ whole genome shotgun (WGS) entry which is preliminary data.</text>
</comment>
<evidence type="ECO:0000313" key="3">
    <source>
        <dbReference type="Proteomes" id="UP000051820"/>
    </source>
</evidence>
<evidence type="ECO:0008006" key="4">
    <source>
        <dbReference type="Google" id="ProtNLM"/>
    </source>
</evidence>
<sequence>MNNLSKTVRNQMKIFTVIAIACTLVLSGCGNGKQDSKSSNTSGSNAQTEQSTTKNDAQRIVKKAKKLITAGEYEQALSLLQKIKSPTNQDKRLIKDVKKLIESESDYKNGNYSSAESSTNSLQQSDTTEVSNAAASLSSKIDSAKTSSAASSSTSGTVAANNASSSTASSTTSDSTNNSVISKFASAIGLYGKSGYGFTIDSQSGSTYTIEVRQNNQANDVANLVGIYQYNSSTGAVTKTN</sequence>
<dbReference type="PATRIC" id="fig|1423807.3.peg.914"/>
<feature type="region of interest" description="Disordered" evidence="1">
    <location>
        <begin position="145"/>
        <end position="177"/>
    </location>
</feature>
<proteinExistence type="predicted"/>
<keyword evidence="3" id="KW-1185">Reference proteome</keyword>
<feature type="region of interest" description="Disordered" evidence="1">
    <location>
        <begin position="108"/>
        <end position="133"/>
    </location>
</feature>
<feature type="compositionally biased region" description="Polar residues" evidence="1">
    <location>
        <begin position="37"/>
        <end position="55"/>
    </location>
</feature>
<dbReference type="PROSITE" id="PS51257">
    <property type="entry name" value="PROKAR_LIPOPROTEIN"/>
    <property type="match status" value="1"/>
</dbReference>
<dbReference type="eggNOG" id="ENOG50309YE">
    <property type="taxonomic scope" value="Bacteria"/>
</dbReference>
<evidence type="ECO:0000313" key="2">
    <source>
        <dbReference type="EMBL" id="KRM11313.1"/>
    </source>
</evidence>
<reference evidence="2 3" key="1">
    <citation type="journal article" date="2015" name="Genome Announc.">
        <title>Expanding the biotechnology potential of lactobacilli through comparative genomics of 213 strains and associated genera.</title>
        <authorList>
            <person name="Sun Z."/>
            <person name="Harris H.M."/>
            <person name="McCann A."/>
            <person name="Guo C."/>
            <person name="Argimon S."/>
            <person name="Zhang W."/>
            <person name="Yang X."/>
            <person name="Jeffery I.B."/>
            <person name="Cooney J.C."/>
            <person name="Kagawa T.F."/>
            <person name="Liu W."/>
            <person name="Song Y."/>
            <person name="Salvetti E."/>
            <person name="Wrobel A."/>
            <person name="Rasinkangas P."/>
            <person name="Parkhill J."/>
            <person name="Rea M.C."/>
            <person name="O'Sullivan O."/>
            <person name="Ritari J."/>
            <person name="Douillard F.P."/>
            <person name="Paul Ross R."/>
            <person name="Yang R."/>
            <person name="Briner A.E."/>
            <person name="Felis G.E."/>
            <person name="de Vos W.M."/>
            <person name="Barrangou R."/>
            <person name="Klaenhammer T.R."/>
            <person name="Caufield P.W."/>
            <person name="Cui Y."/>
            <person name="Zhang H."/>
            <person name="O'Toole P.W."/>
        </authorList>
    </citation>
    <scope>NUCLEOTIDE SEQUENCE [LARGE SCALE GENOMIC DNA]</scope>
    <source>
        <strain evidence="2 3">DSM 5007</strain>
    </source>
</reference>
<dbReference type="AlphaFoldDB" id="A0A0R1W0A2"/>
<organism evidence="2 3">
    <name type="scientific">Paucilactobacillus suebicus DSM 5007 = KCTC 3549</name>
    <dbReference type="NCBI Taxonomy" id="1423807"/>
    <lineage>
        <taxon>Bacteria</taxon>
        <taxon>Bacillati</taxon>
        <taxon>Bacillota</taxon>
        <taxon>Bacilli</taxon>
        <taxon>Lactobacillales</taxon>
        <taxon>Lactobacillaceae</taxon>
        <taxon>Paucilactobacillus</taxon>
    </lineage>
</organism>
<evidence type="ECO:0000256" key="1">
    <source>
        <dbReference type="SAM" id="MobiDB-lite"/>
    </source>
</evidence>
<protein>
    <recommendedName>
        <fullName evidence="4">Lipoprotein</fullName>
    </recommendedName>
</protein>
<accession>A0A0R1W0A2</accession>
<dbReference type="EMBL" id="AZGF01000020">
    <property type="protein sequence ID" value="KRM11313.1"/>
    <property type="molecule type" value="Genomic_DNA"/>
</dbReference>
<dbReference type="Proteomes" id="UP000051820">
    <property type="component" value="Unassembled WGS sequence"/>
</dbReference>
<feature type="region of interest" description="Disordered" evidence="1">
    <location>
        <begin position="33"/>
        <end position="57"/>
    </location>
</feature>
<gene>
    <name evidence="2" type="ORF">FD16_GL000902</name>
</gene>
<name>A0A0R1W0A2_9LACO</name>